<evidence type="ECO:0000313" key="5">
    <source>
        <dbReference type="Proteomes" id="UP000193240"/>
    </source>
</evidence>
<evidence type="ECO:0000259" key="3">
    <source>
        <dbReference type="PROSITE" id="PS50157"/>
    </source>
</evidence>
<feature type="domain" description="C2H2-type" evidence="3">
    <location>
        <begin position="387"/>
        <end position="415"/>
    </location>
</feature>
<dbReference type="Gene3D" id="3.30.160.60">
    <property type="entry name" value="Classic Zinc Finger"/>
    <property type="match status" value="1"/>
</dbReference>
<feature type="compositionally biased region" description="Basic and acidic residues" evidence="2">
    <location>
        <begin position="21"/>
        <end position="42"/>
    </location>
</feature>
<reference evidence="4 5" key="1">
    <citation type="journal article" date="2017" name="Genome Announc.">
        <title>Genome sequence of the saprophytic ascomycete Epicoccum nigrum ICMP 19927 strain isolated from New Zealand.</title>
        <authorList>
            <person name="Fokin M."/>
            <person name="Fleetwood D."/>
            <person name="Weir B.S."/>
            <person name="Villas-Boas S.G."/>
        </authorList>
    </citation>
    <scope>NUCLEOTIDE SEQUENCE [LARGE SCALE GENOMIC DNA]</scope>
    <source>
        <strain evidence="4 5">ICMP 19927</strain>
    </source>
</reference>
<organism evidence="4 5">
    <name type="scientific">Epicoccum nigrum</name>
    <name type="common">Soil fungus</name>
    <name type="synonym">Epicoccum purpurascens</name>
    <dbReference type="NCBI Taxonomy" id="105696"/>
    <lineage>
        <taxon>Eukaryota</taxon>
        <taxon>Fungi</taxon>
        <taxon>Dikarya</taxon>
        <taxon>Ascomycota</taxon>
        <taxon>Pezizomycotina</taxon>
        <taxon>Dothideomycetes</taxon>
        <taxon>Pleosporomycetidae</taxon>
        <taxon>Pleosporales</taxon>
        <taxon>Pleosporineae</taxon>
        <taxon>Didymellaceae</taxon>
        <taxon>Epicoccum</taxon>
    </lineage>
</organism>
<feature type="region of interest" description="Disordered" evidence="2">
    <location>
        <begin position="301"/>
        <end position="326"/>
    </location>
</feature>
<name>A0A1Y2LPY0_EPING</name>
<dbReference type="EMBL" id="KZ107853">
    <property type="protein sequence ID" value="OSS45592.1"/>
    <property type="molecule type" value="Genomic_DNA"/>
</dbReference>
<dbReference type="AlphaFoldDB" id="A0A1Y2LPY0"/>
<feature type="compositionally biased region" description="Basic and acidic residues" evidence="2">
    <location>
        <begin position="306"/>
        <end position="318"/>
    </location>
</feature>
<dbReference type="PROSITE" id="PS50157">
    <property type="entry name" value="ZINC_FINGER_C2H2_2"/>
    <property type="match status" value="1"/>
</dbReference>
<evidence type="ECO:0000256" key="1">
    <source>
        <dbReference type="PROSITE-ProRule" id="PRU00042"/>
    </source>
</evidence>
<protein>
    <recommendedName>
        <fullName evidence="3">C2H2-type domain-containing protein</fullName>
    </recommendedName>
</protein>
<feature type="region of interest" description="Disordered" evidence="2">
    <location>
        <begin position="1"/>
        <end position="53"/>
    </location>
</feature>
<dbReference type="PROSITE" id="PS00028">
    <property type="entry name" value="ZINC_FINGER_C2H2_1"/>
    <property type="match status" value="1"/>
</dbReference>
<evidence type="ECO:0000256" key="2">
    <source>
        <dbReference type="SAM" id="MobiDB-lite"/>
    </source>
</evidence>
<accession>A0A1Y2LPY0</accession>
<keyword evidence="5" id="KW-1185">Reference proteome</keyword>
<dbReference type="InterPro" id="IPR013087">
    <property type="entry name" value="Znf_C2H2_type"/>
</dbReference>
<keyword evidence="1" id="KW-0863">Zinc-finger</keyword>
<sequence>MSSDSPPFELYCPPVDTTSDSEGRDYFAAEMSHRRDTQKDLADPEYTPGTPIAELPGAEWRQMTHMEWLLDNTELPYDSYNEEYYPQADVDHPVDVPIQCPVPELLSPQVTSYKSSPTLPKTPAATGNLLPGEHYFAPGSSQNQGGNLFQCIINAVAPDSTADVLTSSYEGSTLVQTLSGFDFDFDSSNREFSWDATQKTDVMNDGGWPEAPLAFFQPDLHQVEDLSGDNFSPDTGSLDSSTTLGWEFEPEVPQSRAVLQRATTLPSRLPATKKLSMEELRARTGTWQLDDDHKWTACDPSIPSQRIDEAENSSRDHVLASASSEDQSPSALGYLHVFQSRTVPAREKRYYPVKCSHCERRYTGQFAKGNMRRHVIHKHGHGRGKLYRCRVCDKPYRRSDARGTHERMMHPRHQL</sequence>
<keyword evidence="1" id="KW-0862">Zinc</keyword>
<dbReference type="GO" id="GO:0008270">
    <property type="term" value="F:zinc ion binding"/>
    <property type="evidence" value="ECO:0007669"/>
    <property type="project" value="UniProtKB-KW"/>
</dbReference>
<dbReference type="InParanoid" id="A0A1Y2LPY0"/>
<gene>
    <name evidence="4" type="ORF">B5807_09447</name>
</gene>
<proteinExistence type="predicted"/>
<evidence type="ECO:0000313" key="4">
    <source>
        <dbReference type="EMBL" id="OSS45592.1"/>
    </source>
</evidence>
<keyword evidence="1" id="KW-0479">Metal-binding</keyword>
<dbReference type="Proteomes" id="UP000193240">
    <property type="component" value="Unassembled WGS sequence"/>
</dbReference>